<dbReference type="InterPro" id="IPR043128">
    <property type="entry name" value="Rev_trsase/Diguanyl_cyclase"/>
</dbReference>
<organism evidence="7 8">
    <name type="scientific">Thiohalocapsa marina</name>
    <dbReference type="NCBI Taxonomy" id="424902"/>
    <lineage>
        <taxon>Bacteria</taxon>
        <taxon>Pseudomonadati</taxon>
        <taxon>Pseudomonadota</taxon>
        <taxon>Gammaproteobacteria</taxon>
        <taxon>Chromatiales</taxon>
        <taxon>Chromatiaceae</taxon>
        <taxon>Thiohalocapsa</taxon>
    </lineage>
</organism>
<dbReference type="GO" id="GO:0052621">
    <property type="term" value="F:diguanylate cyclase activity"/>
    <property type="evidence" value="ECO:0007669"/>
    <property type="project" value="UniProtKB-EC"/>
</dbReference>
<evidence type="ECO:0000256" key="1">
    <source>
        <dbReference type="ARBA" id="ARBA00001946"/>
    </source>
</evidence>
<proteinExistence type="predicted"/>
<sequence length="787" mass="87276">MSLRTQRLVLLLLVATVVVAAIGSFAYRVLRDDIREETQRTLAVIAEQKRQRIESWVAAARTDAASFYSAHAPHAQAFARWLDGGRQPDALIDGIRARMAELVRMRQWGGMALFDRDNQVVLAVGDADAEGDPWKLQGVLQHPAVIDSALYRDRHGAVQFGVLAPFGLSGEPPRGVLSLTWPAASTLDPLVASWPMPTRTAETYLVRRERDRVRFLTPLRHQAGAALRLTQPLDAPDLPAARAARGELGILAQGVDYRGLLVLAYATAIRGTPWLMIAEIDESEAYAGLHATAWSTALVAGLTLLLLYAVGYGLWHRDRQRQQLAALQARQAVEARFRTLFEASSEAVMLLDRERFLDCNAAALRIFGIPDKAVFKRLHPGDLSPPNQPDGTPSAELARTHIDRALETGSRTFRWAHRRADTGLDFPCEVVLSTIELDGARVLLATVRDFTEHQRLQDQLRDSEARIRRMLEHLPIPIVIGRGGDADEILFLNRAFVRTFGYTLEDIPCGDDWFRRAYPDATYRAEVMQVWADAIADVLANPGEIEQGEYRVTCKNGRVLDVVIGTIALDDLLLISLMDISERKAYEQELEGAYEAAATANRKLKELNQQLEQLATTDALTGTWNRRHFERVAATEIARAHRYCEPLSLLLFDLDHFKAINDSLGHQVGDQVLIELSDRVKSRLREVDVLARWGGEEFVVLLPGTREAEARSLAEQLRERVAGRAFALAGQVTVSFGVAELGSREAMDAWLKRVDDALYAAKAAGRNRVCLAAPEEAPATSAAVGRS</sequence>
<comment type="catalytic activity">
    <reaction evidence="3">
        <text>2 GTP = 3',3'-c-di-GMP + 2 diphosphate</text>
        <dbReference type="Rhea" id="RHEA:24898"/>
        <dbReference type="ChEBI" id="CHEBI:33019"/>
        <dbReference type="ChEBI" id="CHEBI:37565"/>
        <dbReference type="ChEBI" id="CHEBI:58805"/>
        <dbReference type="EC" id="2.7.7.65"/>
    </reaction>
</comment>
<dbReference type="CDD" id="cd01949">
    <property type="entry name" value="GGDEF"/>
    <property type="match status" value="1"/>
</dbReference>
<comment type="cofactor">
    <cofactor evidence="1">
        <name>Mg(2+)</name>
        <dbReference type="ChEBI" id="CHEBI:18420"/>
    </cofactor>
</comment>
<dbReference type="InterPro" id="IPR035965">
    <property type="entry name" value="PAS-like_dom_sf"/>
</dbReference>
<evidence type="ECO:0000259" key="6">
    <source>
        <dbReference type="PROSITE" id="PS50887"/>
    </source>
</evidence>
<dbReference type="Pfam" id="PF13188">
    <property type="entry name" value="PAS_8"/>
    <property type="match status" value="2"/>
</dbReference>
<dbReference type="Proteomes" id="UP000322981">
    <property type="component" value="Unassembled WGS sequence"/>
</dbReference>
<evidence type="ECO:0000256" key="3">
    <source>
        <dbReference type="ARBA" id="ARBA00034247"/>
    </source>
</evidence>
<dbReference type="PANTHER" id="PTHR45138">
    <property type="entry name" value="REGULATORY COMPONENTS OF SENSORY TRANSDUCTION SYSTEM"/>
    <property type="match status" value="1"/>
</dbReference>
<dbReference type="PANTHER" id="PTHR45138:SF9">
    <property type="entry name" value="DIGUANYLATE CYCLASE DGCM-RELATED"/>
    <property type="match status" value="1"/>
</dbReference>
<keyword evidence="4" id="KW-0175">Coiled coil</keyword>
<feature type="coiled-coil region" evidence="4">
    <location>
        <begin position="583"/>
        <end position="617"/>
    </location>
</feature>
<evidence type="ECO:0000313" key="8">
    <source>
        <dbReference type="Proteomes" id="UP000322981"/>
    </source>
</evidence>
<dbReference type="RefSeq" id="WP_150092267.1">
    <property type="nucleotide sequence ID" value="NZ_JBFUOH010000003.1"/>
</dbReference>
<dbReference type="InterPro" id="IPR000160">
    <property type="entry name" value="GGDEF_dom"/>
</dbReference>
<dbReference type="Pfam" id="PF00990">
    <property type="entry name" value="GGDEF"/>
    <property type="match status" value="1"/>
</dbReference>
<dbReference type="InterPro" id="IPR050469">
    <property type="entry name" value="Diguanylate_Cyclase"/>
</dbReference>
<feature type="domain" description="GGDEF" evidence="6">
    <location>
        <begin position="645"/>
        <end position="774"/>
    </location>
</feature>
<dbReference type="InterPro" id="IPR029787">
    <property type="entry name" value="Nucleotide_cyclase"/>
</dbReference>
<reference evidence="7 8" key="1">
    <citation type="submission" date="2019-09" db="EMBL/GenBank/DDBJ databases">
        <title>Whole-genome sequence of the purple sulfur bacterium Thiohalocapsa marina DSM 19078.</title>
        <authorList>
            <person name="Kyndt J.A."/>
            <person name="Meyer T.E."/>
        </authorList>
    </citation>
    <scope>NUCLEOTIDE SEQUENCE [LARGE SCALE GENOMIC DNA]</scope>
    <source>
        <strain evidence="7 8">DSM 19078</strain>
    </source>
</reference>
<evidence type="ECO:0000256" key="2">
    <source>
        <dbReference type="ARBA" id="ARBA00012528"/>
    </source>
</evidence>
<dbReference type="CDD" id="cd00130">
    <property type="entry name" value="PAS"/>
    <property type="match status" value="2"/>
</dbReference>
<gene>
    <name evidence="7" type="ORF">F2Q65_08225</name>
</gene>
<dbReference type="SUPFAM" id="SSF55073">
    <property type="entry name" value="Nucleotide cyclase"/>
    <property type="match status" value="1"/>
</dbReference>
<keyword evidence="8" id="KW-1185">Reference proteome</keyword>
<dbReference type="AlphaFoldDB" id="A0A5M8FQW3"/>
<dbReference type="PROSITE" id="PS50112">
    <property type="entry name" value="PAS"/>
    <property type="match status" value="1"/>
</dbReference>
<evidence type="ECO:0000313" key="7">
    <source>
        <dbReference type="EMBL" id="KAA6185671.1"/>
    </source>
</evidence>
<dbReference type="Gene3D" id="3.30.70.270">
    <property type="match status" value="1"/>
</dbReference>
<dbReference type="EMBL" id="VWXX01000008">
    <property type="protein sequence ID" value="KAA6185671.1"/>
    <property type="molecule type" value="Genomic_DNA"/>
</dbReference>
<accession>A0A5M8FQW3</accession>
<dbReference type="PROSITE" id="PS50887">
    <property type="entry name" value="GGDEF"/>
    <property type="match status" value="1"/>
</dbReference>
<dbReference type="SUPFAM" id="SSF55785">
    <property type="entry name" value="PYP-like sensor domain (PAS domain)"/>
    <property type="match status" value="2"/>
</dbReference>
<comment type="caution">
    <text evidence="7">The sequence shown here is derived from an EMBL/GenBank/DDBJ whole genome shotgun (WGS) entry which is preliminary data.</text>
</comment>
<name>A0A5M8FQW3_9GAMM</name>
<dbReference type="InterPro" id="IPR000014">
    <property type="entry name" value="PAS"/>
</dbReference>
<evidence type="ECO:0000256" key="4">
    <source>
        <dbReference type="SAM" id="Coils"/>
    </source>
</evidence>
<dbReference type="Gene3D" id="3.30.450.20">
    <property type="entry name" value="PAS domain"/>
    <property type="match status" value="2"/>
</dbReference>
<dbReference type="FunFam" id="3.30.70.270:FF:000001">
    <property type="entry name" value="Diguanylate cyclase domain protein"/>
    <property type="match status" value="1"/>
</dbReference>
<dbReference type="SMART" id="SM00091">
    <property type="entry name" value="PAS"/>
    <property type="match status" value="2"/>
</dbReference>
<protein>
    <recommendedName>
        <fullName evidence="2">diguanylate cyclase</fullName>
        <ecNumber evidence="2">2.7.7.65</ecNumber>
    </recommendedName>
</protein>
<dbReference type="OrthoDB" id="9812260at2"/>
<dbReference type="EC" id="2.7.7.65" evidence="2"/>
<evidence type="ECO:0000259" key="5">
    <source>
        <dbReference type="PROSITE" id="PS50112"/>
    </source>
</evidence>
<dbReference type="NCBIfam" id="TIGR00254">
    <property type="entry name" value="GGDEF"/>
    <property type="match status" value="1"/>
</dbReference>
<dbReference type="SMART" id="SM00267">
    <property type="entry name" value="GGDEF"/>
    <property type="match status" value="1"/>
</dbReference>
<feature type="domain" description="PAS" evidence="5">
    <location>
        <begin position="463"/>
        <end position="507"/>
    </location>
</feature>
<dbReference type="NCBIfam" id="TIGR00229">
    <property type="entry name" value="sensory_box"/>
    <property type="match status" value="2"/>
</dbReference>